<proteinExistence type="predicted"/>
<keyword evidence="2" id="KW-1185">Reference proteome</keyword>
<dbReference type="AlphaFoldDB" id="A0A7J6X5K8"/>
<dbReference type="EMBL" id="JABWDY010005558">
    <property type="protein sequence ID" value="KAF5204337.1"/>
    <property type="molecule type" value="Genomic_DNA"/>
</dbReference>
<organism evidence="1 2">
    <name type="scientific">Thalictrum thalictroides</name>
    <name type="common">Rue-anemone</name>
    <name type="synonym">Anemone thalictroides</name>
    <dbReference type="NCBI Taxonomy" id="46969"/>
    <lineage>
        <taxon>Eukaryota</taxon>
        <taxon>Viridiplantae</taxon>
        <taxon>Streptophyta</taxon>
        <taxon>Embryophyta</taxon>
        <taxon>Tracheophyta</taxon>
        <taxon>Spermatophyta</taxon>
        <taxon>Magnoliopsida</taxon>
        <taxon>Ranunculales</taxon>
        <taxon>Ranunculaceae</taxon>
        <taxon>Thalictroideae</taxon>
        <taxon>Thalictrum</taxon>
    </lineage>
</organism>
<dbReference type="Proteomes" id="UP000554482">
    <property type="component" value="Unassembled WGS sequence"/>
</dbReference>
<protein>
    <submittedName>
        <fullName evidence="1">Uncharacterized protein</fullName>
    </submittedName>
</protein>
<accession>A0A7J6X5K8</accession>
<comment type="caution">
    <text evidence="1">The sequence shown here is derived from an EMBL/GenBank/DDBJ whole genome shotgun (WGS) entry which is preliminary data.</text>
</comment>
<gene>
    <name evidence="1" type="ORF">FRX31_006074</name>
</gene>
<name>A0A7J6X5K8_THATH</name>
<sequence length="94" mass="11442">MAVFRERRILRKRKQPGDFLRKNDSSIEEIPWWFFEKEGFFARGNTQMVFRESGILRESGIFHERKHPNGFPRKKGFFPRGNTIAVFRERRILR</sequence>
<evidence type="ECO:0000313" key="1">
    <source>
        <dbReference type="EMBL" id="KAF5204337.1"/>
    </source>
</evidence>
<reference evidence="1 2" key="1">
    <citation type="submission" date="2020-06" db="EMBL/GenBank/DDBJ databases">
        <title>Transcriptomic and genomic resources for Thalictrum thalictroides and T. hernandezii: Facilitating candidate gene discovery in an emerging model plant lineage.</title>
        <authorList>
            <person name="Arias T."/>
            <person name="Riano-Pachon D.M."/>
            <person name="Di Stilio V.S."/>
        </authorList>
    </citation>
    <scope>NUCLEOTIDE SEQUENCE [LARGE SCALE GENOMIC DNA]</scope>
    <source>
        <strain evidence="2">cv. WT478/WT964</strain>
        <tissue evidence="1">Leaves</tissue>
    </source>
</reference>
<evidence type="ECO:0000313" key="2">
    <source>
        <dbReference type="Proteomes" id="UP000554482"/>
    </source>
</evidence>